<dbReference type="Proteomes" id="UP000736583">
    <property type="component" value="Unassembled WGS sequence"/>
</dbReference>
<evidence type="ECO:0000313" key="2">
    <source>
        <dbReference type="Proteomes" id="UP000736583"/>
    </source>
</evidence>
<comment type="caution">
    <text evidence="1">The sequence shown here is derived from an EMBL/GenBank/DDBJ whole genome shotgun (WGS) entry which is preliminary data.</text>
</comment>
<organism evidence="1 2">
    <name type="scientific">Clostridium simiarum</name>
    <dbReference type="NCBI Taxonomy" id="2841506"/>
    <lineage>
        <taxon>Bacteria</taxon>
        <taxon>Bacillati</taxon>
        <taxon>Bacillota</taxon>
        <taxon>Clostridia</taxon>
        <taxon>Eubacteriales</taxon>
        <taxon>Clostridiaceae</taxon>
        <taxon>Clostridium</taxon>
    </lineage>
</organism>
<accession>A0ABS6F0S7</accession>
<name>A0ABS6F0S7_9CLOT</name>
<proteinExistence type="predicted"/>
<evidence type="ECO:0008006" key="3">
    <source>
        <dbReference type="Google" id="ProtNLM"/>
    </source>
</evidence>
<evidence type="ECO:0000313" key="1">
    <source>
        <dbReference type="EMBL" id="MBU5591515.1"/>
    </source>
</evidence>
<sequence length="54" mass="6122">MKKLGKAMHTNMKTIEQFNIFTNCSCDCSCNPYSGTLAYRNFKSLQGSVLMSDY</sequence>
<protein>
    <recommendedName>
        <fullName evidence="3">Bacteriocin, CLI_3235 family</fullName>
    </recommendedName>
</protein>
<dbReference type="EMBL" id="JAHLQL010000001">
    <property type="protein sequence ID" value="MBU5591515.1"/>
    <property type="molecule type" value="Genomic_DNA"/>
</dbReference>
<dbReference type="RefSeq" id="WP_216456470.1">
    <property type="nucleotide sequence ID" value="NZ_JAHLQL010000001.1"/>
</dbReference>
<gene>
    <name evidence="1" type="ORF">KQI89_07040</name>
</gene>
<keyword evidence="2" id="KW-1185">Reference proteome</keyword>
<reference evidence="1 2" key="1">
    <citation type="submission" date="2021-06" db="EMBL/GenBank/DDBJ databases">
        <authorList>
            <person name="Sun Q."/>
            <person name="Li D."/>
        </authorList>
    </citation>
    <scope>NUCLEOTIDE SEQUENCE [LARGE SCALE GENOMIC DNA]</scope>
    <source>
        <strain evidence="1 2">MSJ-4</strain>
    </source>
</reference>